<evidence type="ECO:0000313" key="3">
    <source>
        <dbReference type="Proteomes" id="UP001233999"/>
    </source>
</evidence>
<evidence type="ECO:0000313" key="2">
    <source>
        <dbReference type="EMBL" id="KAJ9579392.1"/>
    </source>
</evidence>
<dbReference type="AlphaFoldDB" id="A0AAD7ZFU9"/>
<dbReference type="EMBL" id="JASPKZ010008449">
    <property type="protein sequence ID" value="KAJ9579392.1"/>
    <property type="molecule type" value="Genomic_DNA"/>
</dbReference>
<comment type="caution">
    <text evidence="2">The sequence shown here is derived from an EMBL/GenBank/DDBJ whole genome shotgun (WGS) entry which is preliminary data.</text>
</comment>
<evidence type="ECO:0000256" key="1">
    <source>
        <dbReference type="SAM" id="MobiDB-lite"/>
    </source>
</evidence>
<feature type="compositionally biased region" description="Basic and acidic residues" evidence="1">
    <location>
        <begin position="70"/>
        <end position="86"/>
    </location>
</feature>
<accession>A0AAD7ZFU9</accession>
<feature type="non-terminal residue" evidence="2">
    <location>
        <position position="96"/>
    </location>
</feature>
<name>A0AAD7ZFU9_DIPPU</name>
<keyword evidence="3" id="KW-1185">Reference proteome</keyword>
<reference evidence="2" key="1">
    <citation type="journal article" date="2023" name="IScience">
        <title>Live-bearing cockroach genome reveals convergent evolutionary mechanisms linked to viviparity in insects and beyond.</title>
        <authorList>
            <person name="Fouks B."/>
            <person name="Harrison M.C."/>
            <person name="Mikhailova A.A."/>
            <person name="Marchal E."/>
            <person name="English S."/>
            <person name="Carruthers M."/>
            <person name="Jennings E.C."/>
            <person name="Chiamaka E.L."/>
            <person name="Frigard R.A."/>
            <person name="Pippel M."/>
            <person name="Attardo G.M."/>
            <person name="Benoit J.B."/>
            <person name="Bornberg-Bauer E."/>
            <person name="Tobe S.S."/>
        </authorList>
    </citation>
    <scope>NUCLEOTIDE SEQUENCE</scope>
    <source>
        <strain evidence="2">Stay&amp;Tobe</strain>
    </source>
</reference>
<feature type="non-terminal residue" evidence="2">
    <location>
        <position position="1"/>
    </location>
</feature>
<dbReference type="Proteomes" id="UP001233999">
    <property type="component" value="Unassembled WGS sequence"/>
</dbReference>
<feature type="region of interest" description="Disordered" evidence="1">
    <location>
        <begin position="65"/>
        <end position="96"/>
    </location>
</feature>
<sequence length="96" mass="11066">DDLVIFVLLLVGDPEIRQYKPMPDTRQSSYLSLSTTLFPIHFTNGQLVLKCTAHVTPLYRKTTEAHLSTRTREPVPEREIQRRRSFEWIGTPSPNG</sequence>
<protein>
    <submittedName>
        <fullName evidence="2">Uncharacterized protein</fullName>
    </submittedName>
</protein>
<reference evidence="2" key="2">
    <citation type="submission" date="2023-05" db="EMBL/GenBank/DDBJ databases">
        <authorList>
            <person name="Fouks B."/>
        </authorList>
    </citation>
    <scope>NUCLEOTIDE SEQUENCE</scope>
    <source>
        <strain evidence="2">Stay&amp;Tobe</strain>
        <tissue evidence="2">Testes</tissue>
    </source>
</reference>
<proteinExistence type="predicted"/>
<organism evidence="2 3">
    <name type="scientific">Diploptera punctata</name>
    <name type="common">Pacific beetle cockroach</name>
    <dbReference type="NCBI Taxonomy" id="6984"/>
    <lineage>
        <taxon>Eukaryota</taxon>
        <taxon>Metazoa</taxon>
        <taxon>Ecdysozoa</taxon>
        <taxon>Arthropoda</taxon>
        <taxon>Hexapoda</taxon>
        <taxon>Insecta</taxon>
        <taxon>Pterygota</taxon>
        <taxon>Neoptera</taxon>
        <taxon>Polyneoptera</taxon>
        <taxon>Dictyoptera</taxon>
        <taxon>Blattodea</taxon>
        <taxon>Blaberoidea</taxon>
        <taxon>Blaberidae</taxon>
        <taxon>Diplopterinae</taxon>
        <taxon>Diploptera</taxon>
    </lineage>
</organism>
<gene>
    <name evidence="2" type="ORF">L9F63_024500</name>
</gene>